<keyword evidence="4 6" id="KW-0274">FAD</keyword>
<comment type="similarity">
    <text evidence="1">Belongs to the ETF alpha-subunit/FixB family.</text>
</comment>
<dbReference type="GO" id="GO:0009055">
    <property type="term" value="F:electron transfer activity"/>
    <property type="evidence" value="ECO:0007669"/>
    <property type="project" value="InterPro"/>
</dbReference>
<feature type="binding site" evidence="6">
    <location>
        <begin position="267"/>
        <end position="274"/>
    </location>
    <ligand>
        <name>FAD</name>
        <dbReference type="ChEBI" id="CHEBI:57692"/>
    </ligand>
</feature>
<dbReference type="PROSITE" id="PS00696">
    <property type="entry name" value="ETF_ALPHA"/>
    <property type="match status" value="1"/>
</dbReference>
<dbReference type="Pfam" id="PF01012">
    <property type="entry name" value="ETF"/>
    <property type="match status" value="1"/>
</dbReference>
<dbReference type="PANTHER" id="PTHR43153">
    <property type="entry name" value="ELECTRON TRANSFER FLAVOPROTEIN ALPHA"/>
    <property type="match status" value="1"/>
</dbReference>
<accession>A0A9D8KEC4</accession>
<reference evidence="8" key="2">
    <citation type="submission" date="2021-01" db="EMBL/GenBank/DDBJ databases">
        <authorList>
            <person name="Hahn C.R."/>
            <person name="Youssef N.H."/>
            <person name="Elshahed M."/>
        </authorList>
    </citation>
    <scope>NUCLEOTIDE SEQUENCE</scope>
    <source>
        <strain evidence="8">Zod_Metabat.24</strain>
    </source>
</reference>
<protein>
    <submittedName>
        <fullName evidence="8">Electron transfer flavoprotein subunit alpha/FixB family protein</fullName>
    </submittedName>
</protein>
<feature type="domain" description="Electron transfer flavoprotein alpha/beta-subunit N-terminal" evidence="7">
    <location>
        <begin position="5"/>
        <end position="192"/>
    </location>
</feature>
<name>A0A9D8KEC4_9DELT</name>
<dbReference type="Gene3D" id="3.40.50.1220">
    <property type="entry name" value="TPP-binding domain"/>
    <property type="match status" value="1"/>
</dbReference>
<evidence type="ECO:0000256" key="2">
    <source>
        <dbReference type="ARBA" id="ARBA00022448"/>
    </source>
</evidence>
<dbReference type="FunFam" id="3.40.50.1220:FF:000001">
    <property type="entry name" value="Electron transfer flavoprotein, alpha subunit"/>
    <property type="match status" value="1"/>
</dbReference>
<dbReference type="Gene3D" id="3.40.50.620">
    <property type="entry name" value="HUPs"/>
    <property type="match status" value="1"/>
</dbReference>
<gene>
    <name evidence="8" type="ORF">JW984_07115</name>
</gene>
<keyword evidence="2" id="KW-0813">Transport</keyword>
<keyword evidence="3" id="KW-0285">Flavoprotein</keyword>
<dbReference type="InterPro" id="IPR033947">
    <property type="entry name" value="ETF_alpha_N"/>
</dbReference>
<evidence type="ECO:0000256" key="6">
    <source>
        <dbReference type="PIRSR" id="PIRSR000089-1"/>
    </source>
</evidence>
<dbReference type="PIRSF" id="PIRSF000089">
    <property type="entry name" value="Electra_flavoP_a"/>
    <property type="match status" value="1"/>
</dbReference>
<evidence type="ECO:0000256" key="5">
    <source>
        <dbReference type="ARBA" id="ARBA00022982"/>
    </source>
</evidence>
<dbReference type="InterPro" id="IPR001308">
    <property type="entry name" value="ETF_a/FixB"/>
</dbReference>
<dbReference type="Pfam" id="PF00766">
    <property type="entry name" value="ETF_alpha"/>
    <property type="match status" value="1"/>
</dbReference>
<evidence type="ECO:0000256" key="4">
    <source>
        <dbReference type="ARBA" id="ARBA00022827"/>
    </source>
</evidence>
<feature type="binding site" evidence="6">
    <location>
        <begin position="236"/>
        <end position="237"/>
    </location>
    <ligand>
        <name>FAD</name>
        <dbReference type="ChEBI" id="CHEBI:57692"/>
    </ligand>
</feature>
<dbReference type="InterPro" id="IPR018206">
    <property type="entry name" value="ETF_asu_C_CS"/>
</dbReference>
<dbReference type="InterPro" id="IPR014730">
    <property type="entry name" value="ETF_a/b_N"/>
</dbReference>
<dbReference type="EMBL" id="JAFGIX010000032">
    <property type="protein sequence ID" value="MBN1572948.1"/>
    <property type="molecule type" value="Genomic_DNA"/>
</dbReference>
<dbReference type="PANTHER" id="PTHR43153:SF1">
    <property type="entry name" value="ELECTRON TRANSFER FLAVOPROTEIN SUBUNIT ALPHA, MITOCHONDRIAL"/>
    <property type="match status" value="1"/>
</dbReference>
<keyword evidence="5" id="KW-0249">Electron transport</keyword>
<evidence type="ECO:0000256" key="1">
    <source>
        <dbReference type="ARBA" id="ARBA00005817"/>
    </source>
</evidence>
<feature type="binding site" evidence="6">
    <location>
        <position position="288"/>
    </location>
    <ligand>
        <name>FAD</name>
        <dbReference type="ChEBI" id="CHEBI:57692"/>
    </ligand>
</feature>
<dbReference type="GO" id="GO:0033539">
    <property type="term" value="P:fatty acid beta-oxidation using acyl-CoA dehydrogenase"/>
    <property type="evidence" value="ECO:0007669"/>
    <property type="project" value="TreeGrafter"/>
</dbReference>
<evidence type="ECO:0000313" key="9">
    <source>
        <dbReference type="Proteomes" id="UP000809273"/>
    </source>
</evidence>
<dbReference type="InterPro" id="IPR029035">
    <property type="entry name" value="DHS-like_NAD/FAD-binding_dom"/>
</dbReference>
<dbReference type="AlphaFoldDB" id="A0A9D8KEC4"/>
<comment type="cofactor">
    <cofactor evidence="6">
        <name>FAD</name>
        <dbReference type="ChEBI" id="CHEBI:57692"/>
    </cofactor>
    <text evidence="6">Binds 1 FAD per dimer.</text>
</comment>
<sequence>MAKEVLVFAEQRGGALRKVSFEMVTTGRKLADSMGGECCAVVVGDSVSGMAADLGKYGADKVFVVEDAKLKDYVPDLYAQAVAEVAKDAKVLIGGASAMGKDLLPRVAARLDTAMASDCVKLDMDGNSLMALRPVFAGKAFVTIKINGTPQVAAGRPKVFPAEENAKAGAVEKVSVSLGDAKAALKELKQEAGDRVDLTEADIIVSGGRGMKGPDEYKILEELADALGSTATVGASRAAVDAGWRPHSDQVGQTGKTVSPSLYIACGISGAIQHLAGMGSSKYIVAVNKDADAPIFSKADYGIVEDLFKLVPELTKEVKKLLAE</sequence>
<reference evidence="8" key="1">
    <citation type="journal article" date="2021" name="Environ. Microbiol.">
        <title>Genomic characterization of three novel Desulfobacterota classes expand the metabolic and phylogenetic diversity of the phylum.</title>
        <authorList>
            <person name="Murphy C.L."/>
            <person name="Biggerstaff J."/>
            <person name="Eichhorn A."/>
            <person name="Ewing E."/>
            <person name="Shahan R."/>
            <person name="Soriano D."/>
            <person name="Stewart S."/>
            <person name="VanMol K."/>
            <person name="Walker R."/>
            <person name="Walters P."/>
            <person name="Elshahed M.S."/>
            <person name="Youssef N.H."/>
        </authorList>
    </citation>
    <scope>NUCLEOTIDE SEQUENCE</scope>
    <source>
        <strain evidence="8">Zod_Metabat.24</strain>
    </source>
</reference>
<evidence type="ECO:0000259" key="7">
    <source>
        <dbReference type="SMART" id="SM00893"/>
    </source>
</evidence>
<dbReference type="SMART" id="SM00893">
    <property type="entry name" value="ETF"/>
    <property type="match status" value="1"/>
</dbReference>
<dbReference type="SUPFAM" id="SSF52467">
    <property type="entry name" value="DHS-like NAD/FAD-binding domain"/>
    <property type="match status" value="1"/>
</dbReference>
<dbReference type="GO" id="GO:0050660">
    <property type="term" value="F:flavin adenine dinucleotide binding"/>
    <property type="evidence" value="ECO:0007669"/>
    <property type="project" value="InterPro"/>
</dbReference>
<feature type="binding site" evidence="6">
    <location>
        <position position="209"/>
    </location>
    <ligand>
        <name>FAD</name>
        <dbReference type="ChEBI" id="CHEBI:57692"/>
    </ligand>
</feature>
<dbReference type="Proteomes" id="UP000809273">
    <property type="component" value="Unassembled WGS sequence"/>
</dbReference>
<dbReference type="InterPro" id="IPR014729">
    <property type="entry name" value="Rossmann-like_a/b/a_fold"/>
</dbReference>
<comment type="caution">
    <text evidence="8">The sequence shown here is derived from an EMBL/GenBank/DDBJ whole genome shotgun (WGS) entry which is preliminary data.</text>
</comment>
<proteinExistence type="inferred from homology"/>
<organism evidence="8 9">
    <name type="scientific">Candidatus Zymogenus saltonus</name>
    <dbReference type="NCBI Taxonomy" id="2844893"/>
    <lineage>
        <taxon>Bacteria</taxon>
        <taxon>Deltaproteobacteria</taxon>
        <taxon>Candidatus Zymogenia</taxon>
        <taxon>Candidatus Zymogeniales</taxon>
        <taxon>Candidatus Zymogenaceae</taxon>
        <taxon>Candidatus Zymogenus</taxon>
    </lineage>
</organism>
<evidence type="ECO:0000313" key="8">
    <source>
        <dbReference type="EMBL" id="MBN1572948.1"/>
    </source>
</evidence>
<dbReference type="InterPro" id="IPR014731">
    <property type="entry name" value="ETF_asu_C"/>
</dbReference>
<dbReference type="SUPFAM" id="SSF52402">
    <property type="entry name" value="Adenine nucleotide alpha hydrolases-like"/>
    <property type="match status" value="1"/>
</dbReference>
<feature type="binding site" evidence="6">
    <location>
        <begin position="250"/>
        <end position="254"/>
    </location>
    <ligand>
        <name>FAD</name>
        <dbReference type="ChEBI" id="CHEBI:57692"/>
    </ligand>
</feature>
<evidence type="ECO:0000256" key="3">
    <source>
        <dbReference type="ARBA" id="ARBA00022630"/>
    </source>
</evidence>
<dbReference type="CDD" id="cd01715">
    <property type="entry name" value="ETF_alpha"/>
    <property type="match status" value="1"/>
</dbReference>